<proteinExistence type="predicted"/>
<dbReference type="AlphaFoldDB" id="A0A8S9QRD0"/>
<organism evidence="2 3">
    <name type="scientific">Brassica cretica</name>
    <name type="common">Mustard</name>
    <dbReference type="NCBI Taxonomy" id="69181"/>
    <lineage>
        <taxon>Eukaryota</taxon>
        <taxon>Viridiplantae</taxon>
        <taxon>Streptophyta</taxon>
        <taxon>Embryophyta</taxon>
        <taxon>Tracheophyta</taxon>
        <taxon>Spermatophyta</taxon>
        <taxon>Magnoliopsida</taxon>
        <taxon>eudicotyledons</taxon>
        <taxon>Gunneridae</taxon>
        <taxon>Pentapetalae</taxon>
        <taxon>rosids</taxon>
        <taxon>malvids</taxon>
        <taxon>Brassicales</taxon>
        <taxon>Brassicaceae</taxon>
        <taxon>Brassiceae</taxon>
        <taxon>Brassica</taxon>
    </lineage>
</organism>
<feature type="region of interest" description="Disordered" evidence="1">
    <location>
        <begin position="60"/>
        <end position="83"/>
    </location>
</feature>
<protein>
    <submittedName>
        <fullName evidence="2">Uncharacterized protein</fullName>
    </submittedName>
</protein>
<comment type="caution">
    <text evidence="2">The sequence shown here is derived from an EMBL/GenBank/DDBJ whole genome shotgun (WGS) entry which is preliminary data.</text>
</comment>
<accession>A0A8S9QRD0</accession>
<feature type="compositionally biased region" description="Basic and acidic residues" evidence="1">
    <location>
        <begin position="60"/>
        <end position="79"/>
    </location>
</feature>
<evidence type="ECO:0000313" key="2">
    <source>
        <dbReference type="EMBL" id="KAF3541248.1"/>
    </source>
</evidence>
<dbReference type="EMBL" id="QGKX02001290">
    <property type="protein sequence ID" value="KAF3541248.1"/>
    <property type="molecule type" value="Genomic_DNA"/>
</dbReference>
<sequence length="103" mass="11609">MLGPNLSIAHKALKEAKANAIWSVVFVTSRNKVGKKHKASVSESNPMEADLKIYGITLTTERRKEEGQGSGYKRKERERKGKHVLHNDTFTIELLAKSPRPRL</sequence>
<evidence type="ECO:0000256" key="1">
    <source>
        <dbReference type="SAM" id="MobiDB-lite"/>
    </source>
</evidence>
<gene>
    <name evidence="2" type="ORF">F2Q69_00022227</name>
</gene>
<name>A0A8S9QRD0_BRACR</name>
<reference evidence="2" key="1">
    <citation type="submission" date="2019-12" db="EMBL/GenBank/DDBJ databases">
        <title>Genome sequencing and annotation of Brassica cretica.</title>
        <authorList>
            <person name="Studholme D.J."/>
            <person name="Sarris P."/>
        </authorList>
    </citation>
    <scope>NUCLEOTIDE SEQUENCE</scope>
    <source>
        <strain evidence="2">PFS-109/04</strain>
        <tissue evidence="2">Leaf</tissue>
    </source>
</reference>
<dbReference type="Proteomes" id="UP000712600">
    <property type="component" value="Unassembled WGS sequence"/>
</dbReference>
<evidence type="ECO:0000313" key="3">
    <source>
        <dbReference type="Proteomes" id="UP000712600"/>
    </source>
</evidence>